<sequence>MLALLLPCAARAFGGARPARLVASRAPRAPAAAARTRACGILAVFDSTMPADDLRLKALQLQRMIRHRGPDGSGVHLTESSEPGRRHVVAHERLAINGGVGGNQPLYSHDGLAALSINGEIYNHVELRRTLVDSRPFATGSDCEVVVHGYREWGLDVASRLDGDFAFVIVDEKSGELYAARDHIGVNSLYFGYGHDGSLWFASEMKAIVGSCERVMVFPPGHYYSSRTRQLHKYYNPQWTDVAHATQPLDLRAVRETFQAAVTKRLMAEVPYGVLLSGGLDSSLVASLVARQYGDEPHRLKTFSVGLVGSPDLAAAQRVADFLGTDHYSFTFTVQEGLDAISDVIYHLETYDVTTIRAGTPMFLLARKIKGLGIKMVLSGEGSDEALAGYLYFHKAPSGQALHEECVRKLGMLHLYDCLRANKATMAWGLEVRVPFLDKDFLDVAMRTSPEYKLTKGKGAPTQQIEKWLMRKAFDDDQLDGVKFLPPEVLWRQKEQFSDGVGYSWIDGLKEHTQRVVTDEEFKTAKQRFPLNTPPTKEAYYLRTIFQSHFPHWSAAATVPGGPSIACSSAVAIEWDAAWKGMADPSGRAVGSHDSALSRTPAPAPAPAAASK</sequence>
<dbReference type="PROSITE" id="PS51278">
    <property type="entry name" value="GATASE_TYPE_2"/>
    <property type="match status" value="1"/>
</dbReference>
<keyword evidence="3" id="KW-0436">Ligase</keyword>
<keyword evidence="7" id="KW-0061">Asparagine biosynthesis</keyword>
<dbReference type="GO" id="GO:0005829">
    <property type="term" value="C:cytosol"/>
    <property type="evidence" value="ECO:0007669"/>
    <property type="project" value="TreeGrafter"/>
</dbReference>
<dbReference type="PANTHER" id="PTHR11772:SF2">
    <property type="entry name" value="ASPARAGINE SYNTHETASE [GLUTAMINE-HYDROLYZING]"/>
    <property type="match status" value="1"/>
</dbReference>
<feature type="region of interest" description="Disordered" evidence="10">
    <location>
        <begin position="584"/>
        <end position="612"/>
    </location>
</feature>
<dbReference type="CDD" id="cd00712">
    <property type="entry name" value="AsnB"/>
    <property type="match status" value="1"/>
</dbReference>
<reference evidence="12" key="1">
    <citation type="submission" date="2021-05" db="EMBL/GenBank/DDBJ databases">
        <title>The genome of the haptophyte Pavlova lutheri (Diacronema luteri, Pavlovales) - a model for lipid biosynthesis in eukaryotic algae.</title>
        <authorList>
            <person name="Hulatt C.J."/>
            <person name="Posewitz M.C."/>
        </authorList>
    </citation>
    <scope>NUCLEOTIDE SEQUENCE</scope>
    <source>
        <strain evidence="12">NIVA-4/92</strain>
    </source>
</reference>
<dbReference type="CDD" id="cd01991">
    <property type="entry name" value="Asn_synthase_B_C"/>
    <property type="match status" value="1"/>
</dbReference>
<comment type="caution">
    <text evidence="12">The sequence shown here is derived from an EMBL/GenBank/DDBJ whole genome shotgun (WGS) entry which is preliminary data.</text>
</comment>
<dbReference type="InterPro" id="IPR033738">
    <property type="entry name" value="AsnB_N"/>
</dbReference>
<dbReference type="OMA" id="GIVCAFD"/>
<comment type="pathway">
    <text evidence="1">Amino-acid biosynthesis; L-asparagine biosynthesis; L-asparagine from L-aspartate (L-Gln route): step 1/1.</text>
</comment>
<dbReference type="Gene3D" id="3.60.20.10">
    <property type="entry name" value="Glutamine Phosphoribosylpyrophosphate, subunit 1, domain 1"/>
    <property type="match status" value="1"/>
</dbReference>
<gene>
    <name evidence="12" type="ORF">KFE25_010544</name>
</gene>
<dbReference type="NCBIfam" id="TIGR01536">
    <property type="entry name" value="asn_synth_AEB"/>
    <property type="match status" value="1"/>
</dbReference>
<dbReference type="GO" id="GO:0004066">
    <property type="term" value="F:asparagine synthase (glutamine-hydrolyzing) activity"/>
    <property type="evidence" value="ECO:0007669"/>
    <property type="project" value="UniProtKB-EC"/>
</dbReference>
<organism evidence="12 13">
    <name type="scientific">Diacronema lutheri</name>
    <name type="common">Unicellular marine alga</name>
    <name type="synonym">Monochrysis lutheri</name>
    <dbReference type="NCBI Taxonomy" id="2081491"/>
    <lineage>
        <taxon>Eukaryota</taxon>
        <taxon>Haptista</taxon>
        <taxon>Haptophyta</taxon>
        <taxon>Pavlovophyceae</taxon>
        <taxon>Pavlovales</taxon>
        <taxon>Pavlovaceae</taxon>
        <taxon>Diacronema</taxon>
    </lineage>
</organism>
<comment type="catalytic activity">
    <reaction evidence="9">
        <text>L-aspartate + L-glutamine + ATP + H2O = L-asparagine + L-glutamate + AMP + diphosphate + H(+)</text>
        <dbReference type="Rhea" id="RHEA:12228"/>
        <dbReference type="ChEBI" id="CHEBI:15377"/>
        <dbReference type="ChEBI" id="CHEBI:15378"/>
        <dbReference type="ChEBI" id="CHEBI:29985"/>
        <dbReference type="ChEBI" id="CHEBI:29991"/>
        <dbReference type="ChEBI" id="CHEBI:30616"/>
        <dbReference type="ChEBI" id="CHEBI:33019"/>
        <dbReference type="ChEBI" id="CHEBI:58048"/>
        <dbReference type="ChEBI" id="CHEBI:58359"/>
        <dbReference type="ChEBI" id="CHEBI:456215"/>
        <dbReference type="EC" id="6.3.5.4"/>
    </reaction>
</comment>
<dbReference type="GO" id="GO:0006529">
    <property type="term" value="P:asparagine biosynthetic process"/>
    <property type="evidence" value="ECO:0007669"/>
    <property type="project" value="UniProtKB-KW"/>
</dbReference>
<dbReference type="EC" id="6.3.5.4" evidence="2"/>
<evidence type="ECO:0000256" key="1">
    <source>
        <dbReference type="ARBA" id="ARBA00005187"/>
    </source>
</evidence>
<dbReference type="InterPro" id="IPR029055">
    <property type="entry name" value="Ntn_hydrolases_N"/>
</dbReference>
<evidence type="ECO:0000256" key="4">
    <source>
        <dbReference type="ARBA" id="ARBA00022605"/>
    </source>
</evidence>
<name>A0A8J5XHZ0_DIALT</name>
<evidence type="ECO:0000256" key="10">
    <source>
        <dbReference type="SAM" id="MobiDB-lite"/>
    </source>
</evidence>
<dbReference type="Pfam" id="PF00733">
    <property type="entry name" value="Asn_synthase"/>
    <property type="match status" value="1"/>
</dbReference>
<dbReference type="SUPFAM" id="SSF52402">
    <property type="entry name" value="Adenine nucleotide alpha hydrolases-like"/>
    <property type="match status" value="1"/>
</dbReference>
<dbReference type="EMBL" id="JAGTXO010000026">
    <property type="protein sequence ID" value="KAG8461357.1"/>
    <property type="molecule type" value="Genomic_DNA"/>
</dbReference>
<evidence type="ECO:0000256" key="2">
    <source>
        <dbReference type="ARBA" id="ARBA00012737"/>
    </source>
</evidence>
<evidence type="ECO:0000256" key="9">
    <source>
        <dbReference type="ARBA" id="ARBA00048741"/>
    </source>
</evidence>
<keyword evidence="6" id="KW-0067">ATP-binding</keyword>
<dbReference type="InterPro" id="IPR017932">
    <property type="entry name" value="GATase_2_dom"/>
</dbReference>
<evidence type="ECO:0000256" key="5">
    <source>
        <dbReference type="ARBA" id="ARBA00022741"/>
    </source>
</evidence>
<dbReference type="Pfam" id="PF13537">
    <property type="entry name" value="GATase_7"/>
    <property type="match status" value="1"/>
</dbReference>
<feature type="domain" description="Glutamine amidotransferase type-2" evidence="11">
    <location>
        <begin position="39"/>
        <end position="229"/>
    </location>
</feature>
<keyword evidence="13" id="KW-1185">Reference proteome</keyword>
<dbReference type="AlphaFoldDB" id="A0A8J5XHZ0"/>
<evidence type="ECO:0000313" key="13">
    <source>
        <dbReference type="Proteomes" id="UP000751190"/>
    </source>
</evidence>
<dbReference type="FunFam" id="3.40.50.620:FF:000031">
    <property type="entry name" value="Asparagine synthase B"/>
    <property type="match status" value="1"/>
</dbReference>
<dbReference type="OrthoDB" id="409189at2759"/>
<dbReference type="InterPro" id="IPR050795">
    <property type="entry name" value="Asn_Synthetase"/>
</dbReference>
<dbReference type="GO" id="GO:0005524">
    <property type="term" value="F:ATP binding"/>
    <property type="evidence" value="ECO:0007669"/>
    <property type="project" value="UniProtKB-KW"/>
</dbReference>
<evidence type="ECO:0000256" key="7">
    <source>
        <dbReference type="ARBA" id="ARBA00022888"/>
    </source>
</evidence>
<evidence type="ECO:0000259" key="11">
    <source>
        <dbReference type="PROSITE" id="PS51278"/>
    </source>
</evidence>
<keyword evidence="4" id="KW-0028">Amino-acid biosynthesis</keyword>
<keyword evidence="5" id="KW-0547">Nucleotide-binding</keyword>
<dbReference type="InterPro" id="IPR006426">
    <property type="entry name" value="Asn_synth_AEB"/>
</dbReference>
<evidence type="ECO:0000256" key="6">
    <source>
        <dbReference type="ARBA" id="ARBA00022840"/>
    </source>
</evidence>
<dbReference type="InterPro" id="IPR001962">
    <property type="entry name" value="Asn_synthase"/>
</dbReference>
<dbReference type="InterPro" id="IPR014729">
    <property type="entry name" value="Rossmann-like_a/b/a_fold"/>
</dbReference>
<keyword evidence="8" id="KW-0315">Glutamine amidotransferase</keyword>
<dbReference type="Gene3D" id="3.40.50.620">
    <property type="entry name" value="HUPs"/>
    <property type="match status" value="1"/>
</dbReference>
<dbReference type="SUPFAM" id="SSF56235">
    <property type="entry name" value="N-terminal nucleophile aminohydrolases (Ntn hydrolases)"/>
    <property type="match status" value="1"/>
</dbReference>
<evidence type="ECO:0000256" key="8">
    <source>
        <dbReference type="ARBA" id="ARBA00022962"/>
    </source>
</evidence>
<proteinExistence type="predicted"/>
<dbReference type="SMART" id="SM01172">
    <property type="entry name" value="DUF3700"/>
    <property type="match status" value="1"/>
</dbReference>
<dbReference type="NCBIfam" id="NF006949">
    <property type="entry name" value="PRK09431.1"/>
    <property type="match status" value="1"/>
</dbReference>
<evidence type="ECO:0000256" key="3">
    <source>
        <dbReference type="ARBA" id="ARBA00022598"/>
    </source>
</evidence>
<dbReference type="PANTHER" id="PTHR11772">
    <property type="entry name" value="ASPARAGINE SYNTHETASE"/>
    <property type="match status" value="1"/>
</dbReference>
<dbReference type="InterPro" id="IPR024286">
    <property type="entry name" value="DUF3700"/>
</dbReference>
<evidence type="ECO:0000313" key="12">
    <source>
        <dbReference type="EMBL" id="KAG8461357.1"/>
    </source>
</evidence>
<accession>A0A8J5XHZ0</accession>
<dbReference type="Proteomes" id="UP000751190">
    <property type="component" value="Unassembled WGS sequence"/>
</dbReference>
<protein>
    <recommendedName>
        <fullName evidence="2">asparagine synthase (glutamine-hydrolyzing)</fullName>
        <ecNumber evidence="2">6.3.5.4</ecNumber>
    </recommendedName>
</protein>